<keyword evidence="6 12" id="KW-1133">Transmembrane helix</keyword>
<evidence type="ECO:0000256" key="6">
    <source>
        <dbReference type="ARBA" id="ARBA00022989"/>
    </source>
</evidence>
<dbReference type="EMBL" id="ML178820">
    <property type="protein sequence ID" value="TFL03319.1"/>
    <property type="molecule type" value="Genomic_DNA"/>
</dbReference>
<feature type="transmembrane region" description="Helical" evidence="12">
    <location>
        <begin position="113"/>
        <end position="136"/>
    </location>
</feature>
<feature type="transmembrane region" description="Helical" evidence="12">
    <location>
        <begin position="263"/>
        <end position="287"/>
    </location>
</feature>
<feature type="compositionally biased region" description="Basic and acidic residues" evidence="11">
    <location>
        <begin position="462"/>
        <end position="492"/>
    </location>
</feature>
<feature type="transmembrane region" description="Helical" evidence="12">
    <location>
        <begin position="215"/>
        <end position="242"/>
    </location>
</feature>
<evidence type="ECO:0000313" key="15">
    <source>
        <dbReference type="Proteomes" id="UP000305067"/>
    </source>
</evidence>
<evidence type="ECO:0000256" key="4">
    <source>
        <dbReference type="ARBA" id="ARBA00022449"/>
    </source>
</evidence>
<dbReference type="OrthoDB" id="2190219at2759"/>
<keyword evidence="8" id="KW-0406">Ion transport</keyword>
<dbReference type="STRING" id="1884261.A0A5C3QSQ7"/>
<dbReference type="PANTHER" id="PTHR31382">
    <property type="entry name" value="NA(+)/H(+) ANTIPORTER"/>
    <property type="match status" value="1"/>
</dbReference>
<evidence type="ECO:0000259" key="13">
    <source>
        <dbReference type="Pfam" id="PF00999"/>
    </source>
</evidence>
<dbReference type="GO" id="GO:0030007">
    <property type="term" value="P:intracellular potassium ion homeostasis"/>
    <property type="evidence" value="ECO:0007669"/>
    <property type="project" value="TreeGrafter"/>
</dbReference>
<dbReference type="GO" id="GO:0005886">
    <property type="term" value="C:plasma membrane"/>
    <property type="evidence" value="ECO:0007669"/>
    <property type="project" value="InterPro"/>
</dbReference>
<reference evidence="14 15" key="1">
    <citation type="journal article" date="2019" name="Nat. Ecol. Evol.">
        <title>Megaphylogeny resolves global patterns of mushroom evolution.</title>
        <authorList>
            <person name="Varga T."/>
            <person name="Krizsan K."/>
            <person name="Foldi C."/>
            <person name="Dima B."/>
            <person name="Sanchez-Garcia M."/>
            <person name="Sanchez-Ramirez S."/>
            <person name="Szollosi G.J."/>
            <person name="Szarkandi J.G."/>
            <person name="Papp V."/>
            <person name="Albert L."/>
            <person name="Andreopoulos W."/>
            <person name="Angelini C."/>
            <person name="Antonin V."/>
            <person name="Barry K.W."/>
            <person name="Bougher N.L."/>
            <person name="Buchanan P."/>
            <person name="Buyck B."/>
            <person name="Bense V."/>
            <person name="Catcheside P."/>
            <person name="Chovatia M."/>
            <person name="Cooper J."/>
            <person name="Damon W."/>
            <person name="Desjardin D."/>
            <person name="Finy P."/>
            <person name="Geml J."/>
            <person name="Haridas S."/>
            <person name="Hughes K."/>
            <person name="Justo A."/>
            <person name="Karasinski D."/>
            <person name="Kautmanova I."/>
            <person name="Kiss B."/>
            <person name="Kocsube S."/>
            <person name="Kotiranta H."/>
            <person name="LaButti K.M."/>
            <person name="Lechner B.E."/>
            <person name="Liimatainen K."/>
            <person name="Lipzen A."/>
            <person name="Lukacs Z."/>
            <person name="Mihaltcheva S."/>
            <person name="Morgado L.N."/>
            <person name="Niskanen T."/>
            <person name="Noordeloos M.E."/>
            <person name="Ohm R.A."/>
            <person name="Ortiz-Santana B."/>
            <person name="Ovrebo C."/>
            <person name="Racz N."/>
            <person name="Riley R."/>
            <person name="Savchenko A."/>
            <person name="Shiryaev A."/>
            <person name="Soop K."/>
            <person name="Spirin V."/>
            <person name="Szebenyi C."/>
            <person name="Tomsovsky M."/>
            <person name="Tulloss R.E."/>
            <person name="Uehling J."/>
            <person name="Grigoriev I.V."/>
            <person name="Vagvolgyi C."/>
            <person name="Papp T."/>
            <person name="Martin F.M."/>
            <person name="Miettinen O."/>
            <person name="Hibbett D.S."/>
            <person name="Nagy L.G."/>
        </authorList>
    </citation>
    <scope>NUCLEOTIDE SEQUENCE [LARGE SCALE GENOMIC DNA]</scope>
    <source>
        <strain evidence="14 15">CBS 309.79</strain>
    </source>
</reference>
<dbReference type="GO" id="GO:0015385">
    <property type="term" value="F:sodium:proton antiporter activity"/>
    <property type="evidence" value="ECO:0007669"/>
    <property type="project" value="InterPro"/>
</dbReference>
<dbReference type="GO" id="GO:0042391">
    <property type="term" value="P:regulation of membrane potential"/>
    <property type="evidence" value="ECO:0007669"/>
    <property type="project" value="InterPro"/>
</dbReference>
<feature type="transmembrane region" description="Helical" evidence="12">
    <location>
        <begin position="375"/>
        <end position="397"/>
    </location>
</feature>
<feature type="transmembrane region" description="Helical" evidence="12">
    <location>
        <begin position="307"/>
        <end position="326"/>
    </location>
</feature>
<evidence type="ECO:0000256" key="12">
    <source>
        <dbReference type="SAM" id="Phobius"/>
    </source>
</evidence>
<keyword evidence="7" id="KW-0915">Sodium</keyword>
<keyword evidence="4" id="KW-0050">Antiport</keyword>
<evidence type="ECO:0000313" key="14">
    <source>
        <dbReference type="EMBL" id="TFL03319.1"/>
    </source>
</evidence>
<evidence type="ECO:0000256" key="7">
    <source>
        <dbReference type="ARBA" id="ARBA00023053"/>
    </source>
</evidence>
<dbReference type="Pfam" id="PF00999">
    <property type="entry name" value="Na_H_Exchanger"/>
    <property type="match status" value="1"/>
</dbReference>
<comment type="subcellular location">
    <subcellularLocation>
        <location evidence="1">Membrane</location>
        <topology evidence="1">Multi-pass membrane protein</topology>
    </subcellularLocation>
</comment>
<comment type="similarity">
    <text evidence="2">Belongs to the fungal Na(+)/H(+) exchanger family.</text>
</comment>
<evidence type="ECO:0000256" key="10">
    <source>
        <dbReference type="ARBA" id="ARBA00023201"/>
    </source>
</evidence>
<feature type="transmembrane region" description="Helical" evidence="12">
    <location>
        <begin position="142"/>
        <end position="163"/>
    </location>
</feature>
<evidence type="ECO:0000256" key="1">
    <source>
        <dbReference type="ARBA" id="ARBA00004141"/>
    </source>
</evidence>
<feature type="domain" description="Cation/H+ exchanger transmembrane" evidence="13">
    <location>
        <begin position="30"/>
        <end position="432"/>
    </location>
</feature>
<feature type="compositionally biased region" description="Polar residues" evidence="11">
    <location>
        <begin position="444"/>
        <end position="461"/>
    </location>
</feature>
<dbReference type="InterPro" id="IPR006153">
    <property type="entry name" value="Cation/H_exchanger_TM"/>
</dbReference>
<name>A0A5C3QSQ7_9AGAR</name>
<dbReference type="InterPro" id="IPR004712">
    <property type="entry name" value="Na+/H+_antiporter_fungi"/>
</dbReference>
<feature type="transmembrane region" description="Helical" evidence="12">
    <location>
        <begin position="20"/>
        <end position="38"/>
    </location>
</feature>
<feature type="transmembrane region" description="Helical" evidence="12">
    <location>
        <begin position="88"/>
        <end position="106"/>
    </location>
</feature>
<sequence length="564" mass="61095">MGDYVSTNQIQLDLSTPHVIYALLGGFMIFFGVISMLFRENLYLGEPSFALLFGIAMGPYGAGLLIPPEWAAASSTDHGNVVLELTRIVLAIQMLMIGATLPRAYLWRHLGSMTLILAPVMLIGWLTCAGLIYALIPSLNFYSSLVIAACITPTDPLLASAVLQGKYADKHVPGHIRNLLIAESGANHITAFPILFLCLYLVLDGPTVRAAMSHWFLLVWLYQVGLAVLIGAIMGIVTCRLLKFCELRELIDRHSYEAQQVSLALLTTGIATILGLDDLLAAFASGTAFGWDGYYSQNIEESGTPSVVGQLLNVVAFIFLGAWIPFSQFINADLGTTVTRLVLVGGLVLLLRRLPAVMLLHRWISDVKSLGESLFVGHFGPIGIGAAFLSMLANRILRDNADQDQTKNLMSALQPMVAFIILCSVLVHGLSICTFSLGKRIRTLSRTSSSDSQTPEWLNQTRRAEIGSDDIQVNRESDMEKGEAIDHRESLHGRSSPCGSGTHVGSASESVKNVSVAESPPQGVQFPGTESSLPHRGNPLQGAEQSSGHGEVRSVLELHQLKSY</sequence>
<evidence type="ECO:0000256" key="3">
    <source>
        <dbReference type="ARBA" id="ARBA00022448"/>
    </source>
</evidence>
<feature type="transmembrane region" description="Helical" evidence="12">
    <location>
        <begin position="50"/>
        <end position="68"/>
    </location>
</feature>
<feature type="transmembrane region" description="Helical" evidence="12">
    <location>
        <begin position="417"/>
        <end position="438"/>
    </location>
</feature>
<organism evidence="14 15">
    <name type="scientific">Pterulicium gracile</name>
    <dbReference type="NCBI Taxonomy" id="1884261"/>
    <lineage>
        <taxon>Eukaryota</taxon>
        <taxon>Fungi</taxon>
        <taxon>Dikarya</taxon>
        <taxon>Basidiomycota</taxon>
        <taxon>Agaricomycotina</taxon>
        <taxon>Agaricomycetes</taxon>
        <taxon>Agaricomycetidae</taxon>
        <taxon>Agaricales</taxon>
        <taxon>Pleurotineae</taxon>
        <taxon>Pterulaceae</taxon>
        <taxon>Pterulicium</taxon>
    </lineage>
</organism>
<dbReference type="Proteomes" id="UP000305067">
    <property type="component" value="Unassembled WGS sequence"/>
</dbReference>
<evidence type="ECO:0000256" key="5">
    <source>
        <dbReference type="ARBA" id="ARBA00022692"/>
    </source>
</evidence>
<dbReference type="PANTHER" id="PTHR31382:SF4">
    <property type="entry name" value="NA(+)_H(+) ANTIPORTER"/>
    <property type="match status" value="1"/>
</dbReference>
<feature type="transmembrane region" description="Helical" evidence="12">
    <location>
        <begin position="338"/>
        <end position="355"/>
    </location>
</feature>
<feature type="compositionally biased region" description="Polar residues" evidence="11">
    <location>
        <begin position="497"/>
        <end position="513"/>
    </location>
</feature>
<dbReference type="GO" id="GO:0120029">
    <property type="term" value="P:proton export across plasma membrane"/>
    <property type="evidence" value="ECO:0007669"/>
    <property type="project" value="InterPro"/>
</dbReference>
<feature type="region of interest" description="Disordered" evidence="11">
    <location>
        <begin position="444"/>
        <end position="552"/>
    </location>
</feature>
<keyword evidence="5 12" id="KW-0812">Transmembrane</keyword>
<accession>A0A5C3QSQ7</accession>
<proteinExistence type="inferred from homology"/>
<evidence type="ECO:0000256" key="9">
    <source>
        <dbReference type="ARBA" id="ARBA00023136"/>
    </source>
</evidence>
<evidence type="ECO:0000256" key="8">
    <source>
        <dbReference type="ARBA" id="ARBA00023065"/>
    </source>
</evidence>
<keyword evidence="3" id="KW-0813">Transport</keyword>
<gene>
    <name evidence="14" type="ORF">BDV98DRAFT_545196</name>
</gene>
<protein>
    <submittedName>
        <fullName evidence="14">Sodium/hydrogen exchanger family-domain-containing protein</fullName>
    </submittedName>
</protein>
<dbReference type="GO" id="GO:0036376">
    <property type="term" value="P:sodium ion export across plasma membrane"/>
    <property type="evidence" value="ECO:0007669"/>
    <property type="project" value="InterPro"/>
</dbReference>
<feature type="transmembrane region" description="Helical" evidence="12">
    <location>
        <begin position="184"/>
        <end position="203"/>
    </location>
</feature>
<dbReference type="AlphaFoldDB" id="A0A5C3QSQ7"/>
<keyword evidence="10" id="KW-0739">Sodium transport</keyword>
<evidence type="ECO:0000256" key="11">
    <source>
        <dbReference type="SAM" id="MobiDB-lite"/>
    </source>
</evidence>
<keyword evidence="15" id="KW-1185">Reference proteome</keyword>
<keyword evidence="9 12" id="KW-0472">Membrane</keyword>
<evidence type="ECO:0000256" key="2">
    <source>
        <dbReference type="ARBA" id="ARBA00005248"/>
    </source>
</evidence>